<dbReference type="SUPFAM" id="SSF56219">
    <property type="entry name" value="DNase I-like"/>
    <property type="match status" value="1"/>
</dbReference>
<accession>A0ABM1TED1</accession>
<dbReference type="PANTHER" id="PTHR47039">
    <property type="entry name" value="INOSITOL POLYPHOSPHATE 5-PHOSPHATASE E"/>
    <property type="match status" value="1"/>
</dbReference>
<dbReference type="InterPro" id="IPR053321">
    <property type="entry name" value="IPP-5-Phosphatase_Type_IV"/>
</dbReference>
<keyword evidence="2" id="KW-1185">Reference proteome</keyword>
<dbReference type="Pfam" id="PF22669">
    <property type="entry name" value="Exo_endo_phos2"/>
    <property type="match status" value="1"/>
</dbReference>
<dbReference type="Gene3D" id="3.60.10.10">
    <property type="entry name" value="Endonuclease/exonuclease/phosphatase"/>
    <property type="match status" value="1"/>
</dbReference>
<proteinExistence type="predicted"/>
<dbReference type="InterPro" id="IPR036691">
    <property type="entry name" value="Endo/exonu/phosph_ase_sf"/>
</dbReference>
<dbReference type="PANTHER" id="PTHR47039:SF1">
    <property type="entry name" value="INOSITOL POLYPHOSPHATE 5-PHOSPHATASE E"/>
    <property type="match status" value="1"/>
</dbReference>
<dbReference type="RefSeq" id="XP_022254237.1">
    <property type="nucleotide sequence ID" value="XM_022398529.1"/>
</dbReference>
<feature type="non-terminal residue" evidence="3">
    <location>
        <position position="1"/>
    </location>
</feature>
<reference evidence="3" key="1">
    <citation type="submission" date="2025-08" db="UniProtKB">
        <authorList>
            <consortium name="RefSeq"/>
        </authorList>
    </citation>
    <scope>IDENTIFICATION</scope>
    <source>
        <tissue evidence="3">Muscle</tissue>
    </source>
</reference>
<evidence type="ECO:0000313" key="2">
    <source>
        <dbReference type="Proteomes" id="UP000694941"/>
    </source>
</evidence>
<dbReference type="Proteomes" id="UP000694941">
    <property type="component" value="Unplaced"/>
</dbReference>
<name>A0ABM1TED1_LIMPO</name>
<dbReference type="SMART" id="SM00128">
    <property type="entry name" value="IPPc"/>
    <property type="match status" value="1"/>
</dbReference>
<sequence length="375" mass="42911">TLFNFEYYRCYVVGTVGSHGSLLGLSELLRYFPDQKISVFVGTWNMNSQLPPKDLDDFLLPLGVNHLPDIYAVGVQEGVQDRREWEITLQTTVGPSHVLFHSVGLGVLYLAIFLRRDLIWFCSDPEDAAYSTRPGSVVKTKGAVAISFMFFGTSLLFINSHLTAHEKKLKERLSDYEKLCVMLDLPKNLHVKPQCQSKDVTARFDNVFWCGDLNFRLTQKRDVIIKLLENRNLQNVLSCETLLKYDQLQKAMNEGVAFRDFHEATVTFVPSYKYNTGSCLFDSKKLRVPSYTDRVLFRYKKKDTINCLLYDIAENITTSDHKPVYALFEVCVKPGRDNIPLAAGLFNREVYLEASRRRSAALESQDQKSYVCSVM</sequence>
<gene>
    <name evidence="3" type="primary">LOC106469965</name>
</gene>
<dbReference type="InterPro" id="IPR000300">
    <property type="entry name" value="IPPc"/>
</dbReference>
<organism evidence="2 3">
    <name type="scientific">Limulus polyphemus</name>
    <name type="common">Atlantic horseshoe crab</name>
    <dbReference type="NCBI Taxonomy" id="6850"/>
    <lineage>
        <taxon>Eukaryota</taxon>
        <taxon>Metazoa</taxon>
        <taxon>Ecdysozoa</taxon>
        <taxon>Arthropoda</taxon>
        <taxon>Chelicerata</taxon>
        <taxon>Merostomata</taxon>
        <taxon>Xiphosura</taxon>
        <taxon>Limulidae</taxon>
        <taxon>Limulus</taxon>
    </lineage>
</organism>
<dbReference type="GeneID" id="106469965"/>
<evidence type="ECO:0000313" key="3">
    <source>
        <dbReference type="RefSeq" id="XP_022254237.1"/>
    </source>
</evidence>
<feature type="domain" description="Inositol polyphosphate-related phosphatase" evidence="1">
    <location>
        <begin position="35"/>
        <end position="336"/>
    </location>
</feature>
<evidence type="ECO:0000259" key="1">
    <source>
        <dbReference type="SMART" id="SM00128"/>
    </source>
</evidence>
<protein>
    <submittedName>
        <fullName evidence="3">72 kDa inositol polyphosphate 5-phosphatase-like</fullName>
    </submittedName>
</protein>